<feature type="non-terminal residue" evidence="2">
    <location>
        <position position="1"/>
    </location>
</feature>
<dbReference type="Pfam" id="PF13336">
    <property type="entry name" value="AcetylCoA_hyd_C"/>
    <property type="match status" value="1"/>
</dbReference>
<dbReference type="InterPro" id="IPR026888">
    <property type="entry name" value="AcetylCoA_hyd_C"/>
</dbReference>
<dbReference type="InterPro" id="IPR046433">
    <property type="entry name" value="ActCoA_hydro"/>
</dbReference>
<gene>
    <name evidence="2" type="ORF">LEA_20156</name>
</gene>
<accession>K1RVT0</accession>
<evidence type="ECO:0000313" key="2">
    <source>
        <dbReference type="EMBL" id="EKC45655.1"/>
    </source>
</evidence>
<dbReference type="Gene3D" id="3.40.1080.20">
    <property type="entry name" value="Acetyl-CoA hydrolase/transferase C-terminal domain"/>
    <property type="match status" value="1"/>
</dbReference>
<dbReference type="Gene3D" id="3.30.750.70">
    <property type="entry name" value="4-hydroxybutyrate coenzyme like domains"/>
    <property type="match status" value="1"/>
</dbReference>
<reference evidence="2" key="1">
    <citation type="journal article" date="2013" name="Environ. Microbiol.">
        <title>Microbiota from the distal guts of lean and obese adolescents exhibit partial functional redundancy besides clear differences in community structure.</title>
        <authorList>
            <person name="Ferrer M."/>
            <person name="Ruiz A."/>
            <person name="Lanza F."/>
            <person name="Haange S.B."/>
            <person name="Oberbach A."/>
            <person name="Till H."/>
            <person name="Bargiela R."/>
            <person name="Campoy C."/>
            <person name="Segura M.T."/>
            <person name="Richter M."/>
            <person name="von Bergen M."/>
            <person name="Seifert J."/>
            <person name="Suarez A."/>
        </authorList>
    </citation>
    <scope>NUCLEOTIDE SEQUENCE</scope>
</reference>
<dbReference type="EMBL" id="AJWY01013846">
    <property type="protein sequence ID" value="EKC45655.1"/>
    <property type="molecule type" value="Genomic_DNA"/>
</dbReference>
<name>K1RVT0_9ZZZZ</name>
<comment type="caution">
    <text evidence="2">The sequence shown here is derived from an EMBL/GenBank/DDBJ whole genome shotgun (WGS) entry which is preliminary data.</text>
</comment>
<keyword evidence="2" id="KW-0378">Hydrolase</keyword>
<organism evidence="2">
    <name type="scientific">human gut metagenome</name>
    <dbReference type="NCBI Taxonomy" id="408170"/>
    <lineage>
        <taxon>unclassified sequences</taxon>
        <taxon>metagenomes</taxon>
        <taxon>organismal metagenomes</taxon>
    </lineage>
</organism>
<evidence type="ECO:0000259" key="1">
    <source>
        <dbReference type="Pfam" id="PF13336"/>
    </source>
</evidence>
<feature type="domain" description="Acetyl-CoA hydrolase/transferase C-terminal" evidence="1">
    <location>
        <begin position="89"/>
        <end position="201"/>
    </location>
</feature>
<dbReference type="SUPFAM" id="SSF100950">
    <property type="entry name" value="NagB/RpiA/CoA transferase-like"/>
    <property type="match status" value="1"/>
</dbReference>
<dbReference type="InterPro" id="IPR037171">
    <property type="entry name" value="NagB/RpiA_transferase-like"/>
</dbReference>
<dbReference type="PANTHER" id="PTHR21432">
    <property type="entry name" value="ACETYL-COA HYDROLASE-RELATED"/>
    <property type="match status" value="1"/>
</dbReference>
<dbReference type="GO" id="GO:0008775">
    <property type="term" value="F:acetate CoA-transferase activity"/>
    <property type="evidence" value="ECO:0007669"/>
    <property type="project" value="InterPro"/>
</dbReference>
<proteinExistence type="predicted"/>
<dbReference type="PANTHER" id="PTHR21432:SF20">
    <property type="entry name" value="ACETYL-COA HYDROLASE"/>
    <property type="match status" value="1"/>
</dbReference>
<dbReference type="AlphaFoldDB" id="K1RVT0"/>
<sequence>GRSRRPYRPRSNAALGAHIAELIPDGATLQIGVGGIPNAVLAALADHKHLGLHTEAMTDGVLPLIESGVIDNSQKRVMPGISVASLALGSRRLYDYMDYRKDLVMKDVAWTNDPFRIRENPKVMAINSAVEVDLTGQVCADSVGTRIISGVGGQHDFMYGGSLSEGGKTFIAIPSTTPKGESKIKALLTPGAGVVTTRHMIQ</sequence>
<feature type="non-terminal residue" evidence="2">
    <location>
        <position position="202"/>
    </location>
</feature>
<keyword evidence="2" id="KW-0808">Transferase</keyword>
<dbReference type="GO" id="GO:0016787">
    <property type="term" value="F:hydrolase activity"/>
    <property type="evidence" value="ECO:0007669"/>
    <property type="project" value="UniProtKB-KW"/>
</dbReference>
<dbReference type="InterPro" id="IPR038460">
    <property type="entry name" value="AcetylCoA_hyd_C_sf"/>
</dbReference>
<dbReference type="GO" id="GO:0006083">
    <property type="term" value="P:acetate metabolic process"/>
    <property type="evidence" value="ECO:0007669"/>
    <property type="project" value="InterPro"/>
</dbReference>
<protein>
    <submittedName>
        <fullName evidence="2">Acetyl-CoA hydrolase/transferase</fullName>
    </submittedName>
</protein>